<dbReference type="InterPro" id="IPR036291">
    <property type="entry name" value="NAD(P)-bd_dom_sf"/>
</dbReference>
<keyword evidence="4" id="KW-1185">Reference proteome</keyword>
<dbReference type="SUPFAM" id="SSF51735">
    <property type="entry name" value="NAD(P)-binding Rossmann-fold domains"/>
    <property type="match status" value="1"/>
</dbReference>
<proteinExistence type="inferred from homology"/>
<name>A0AA39U7U3_9LECA</name>
<sequence>MFCDNNVKGTLVILEAIRSYGKIRRFIHVSTDEVYGQTEGEVAGENHSQKPTNPYSASKAAAEICNNVYGPYQYPQKIMPRFIEHLMSGQKLQIQGHGEYSRRYLYSADAADAFGTVLHKGCTGSR</sequence>
<dbReference type="EMBL" id="JAFEKC020000018">
    <property type="protein sequence ID" value="KAK0509771.1"/>
    <property type="molecule type" value="Genomic_DNA"/>
</dbReference>
<feature type="domain" description="NAD-dependent epimerase/dehydratase" evidence="2">
    <location>
        <begin position="2"/>
        <end position="120"/>
    </location>
</feature>
<dbReference type="InterPro" id="IPR001509">
    <property type="entry name" value="Epimerase_deHydtase"/>
</dbReference>
<organism evidence="3 4">
    <name type="scientific">Cladonia borealis</name>
    <dbReference type="NCBI Taxonomy" id="184061"/>
    <lineage>
        <taxon>Eukaryota</taxon>
        <taxon>Fungi</taxon>
        <taxon>Dikarya</taxon>
        <taxon>Ascomycota</taxon>
        <taxon>Pezizomycotina</taxon>
        <taxon>Lecanoromycetes</taxon>
        <taxon>OSLEUM clade</taxon>
        <taxon>Lecanoromycetidae</taxon>
        <taxon>Lecanorales</taxon>
        <taxon>Lecanorineae</taxon>
        <taxon>Cladoniaceae</taxon>
        <taxon>Cladonia</taxon>
    </lineage>
</organism>
<gene>
    <name evidence="3" type="ORF">JMJ35_008165</name>
</gene>
<dbReference type="AlphaFoldDB" id="A0AA39U7U3"/>
<evidence type="ECO:0000259" key="2">
    <source>
        <dbReference type="Pfam" id="PF01370"/>
    </source>
</evidence>
<dbReference type="Gene3D" id="3.40.50.720">
    <property type="entry name" value="NAD(P)-binding Rossmann-like Domain"/>
    <property type="match status" value="2"/>
</dbReference>
<dbReference type="Pfam" id="PF01370">
    <property type="entry name" value="Epimerase"/>
    <property type="match status" value="1"/>
</dbReference>
<reference evidence="3" key="1">
    <citation type="submission" date="2023-03" db="EMBL/GenBank/DDBJ databases">
        <title>Complete genome of Cladonia borealis.</title>
        <authorList>
            <person name="Park H."/>
        </authorList>
    </citation>
    <scope>NUCLEOTIDE SEQUENCE</scope>
    <source>
        <strain evidence="3">ANT050790</strain>
    </source>
</reference>
<evidence type="ECO:0000313" key="3">
    <source>
        <dbReference type="EMBL" id="KAK0509771.1"/>
    </source>
</evidence>
<evidence type="ECO:0000256" key="1">
    <source>
        <dbReference type="ARBA" id="ARBA00007637"/>
    </source>
</evidence>
<dbReference type="PANTHER" id="PTHR43000">
    <property type="entry name" value="DTDP-D-GLUCOSE 4,6-DEHYDRATASE-RELATED"/>
    <property type="match status" value="1"/>
</dbReference>
<evidence type="ECO:0000313" key="4">
    <source>
        <dbReference type="Proteomes" id="UP001166286"/>
    </source>
</evidence>
<dbReference type="Proteomes" id="UP001166286">
    <property type="component" value="Unassembled WGS sequence"/>
</dbReference>
<comment type="similarity">
    <text evidence="1">Belongs to the NAD(P)-dependent epimerase/dehydratase family.</text>
</comment>
<protein>
    <recommendedName>
        <fullName evidence="2">NAD-dependent epimerase/dehydratase domain-containing protein</fullName>
    </recommendedName>
</protein>
<dbReference type="Gene3D" id="3.90.25.10">
    <property type="entry name" value="UDP-galactose 4-epimerase, domain 1"/>
    <property type="match status" value="1"/>
</dbReference>
<accession>A0AA39U7U3</accession>
<comment type="caution">
    <text evidence="3">The sequence shown here is derived from an EMBL/GenBank/DDBJ whole genome shotgun (WGS) entry which is preliminary data.</text>
</comment>